<evidence type="ECO:0000256" key="2">
    <source>
        <dbReference type="SAM" id="SignalP"/>
    </source>
</evidence>
<dbReference type="InterPro" id="IPR001254">
    <property type="entry name" value="Trypsin_dom"/>
</dbReference>
<proteinExistence type="predicted"/>
<dbReference type="InterPro" id="IPR050966">
    <property type="entry name" value="Glutamyl_endopeptidase"/>
</dbReference>
<dbReference type="GO" id="GO:0006508">
    <property type="term" value="P:proteolysis"/>
    <property type="evidence" value="ECO:0007669"/>
    <property type="project" value="UniProtKB-KW"/>
</dbReference>
<evidence type="ECO:0000313" key="5">
    <source>
        <dbReference type="Proteomes" id="UP000295783"/>
    </source>
</evidence>
<evidence type="ECO:0000259" key="3">
    <source>
        <dbReference type="PROSITE" id="PS50240"/>
    </source>
</evidence>
<keyword evidence="1 2" id="KW-0732">Signal</keyword>
<organism evidence="4 5">
    <name type="scientific">Dongia mobilis</name>
    <dbReference type="NCBI Taxonomy" id="578943"/>
    <lineage>
        <taxon>Bacteria</taxon>
        <taxon>Pseudomonadati</taxon>
        <taxon>Pseudomonadota</taxon>
        <taxon>Alphaproteobacteria</taxon>
        <taxon>Rhodospirillales</taxon>
        <taxon>Dongiaceae</taxon>
        <taxon>Dongia</taxon>
    </lineage>
</organism>
<name>A0A4R6WXL6_9PROT</name>
<keyword evidence="4" id="KW-0378">Hydrolase</keyword>
<dbReference type="EMBL" id="SNYW01000006">
    <property type="protein sequence ID" value="TDQ84173.1"/>
    <property type="molecule type" value="Genomic_DNA"/>
</dbReference>
<feature type="chain" id="PRO_5020916373" evidence="2">
    <location>
        <begin position="41"/>
        <end position="282"/>
    </location>
</feature>
<dbReference type="PRINTS" id="PR00722">
    <property type="entry name" value="CHYMOTRYPSIN"/>
</dbReference>
<dbReference type="Proteomes" id="UP000295783">
    <property type="component" value="Unassembled WGS sequence"/>
</dbReference>
<protein>
    <submittedName>
        <fullName evidence="4">Protease YdgD</fullName>
    </submittedName>
</protein>
<dbReference type="InterPro" id="IPR001314">
    <property type="entry name" value="Peptidase_S1A"/>
</dbReference>
<feature type="domain" description="Peptidase S1" evidence="3">
    <location>
        <begin position="54"/>
        <end position="274"/>
    </location>
</feature>
<dbReference type="InterPro" id="IPR043504">
    <property type="entry name" value="Peptidase_S1_PA_chymotrypsin"/>
</dbReference>
<gene>
    <name evidence="4" type="ORF">A8950_0721</name>
</gene>
<sequence length="282" mass="30283">MSLTGLGLRAAIRPGVRPGIRPGRLCVAIAAACLSFFAGAAGADSLPPLPKIGVTGSDDRVRVDSTSWPWIAIGRINLEGRGHCTGTLVAPDLVLTAAHCLWNAPDGRWGIPLETHFVAGYDRGSYAAHSRGRAFIFDPEYDPARRLQVFGMARDWVLVELEKKLDIRPVPLAQLDWPALYRLGQAGEMTNAGYSSDWPEIAMRDAGCQAEKIFAEQPLVLHNCDATFGASGGPLLRMQGDRVEVVGVQSGAIQLKATATQPAGEELSAAVPVWRFFGAARR</sequence>
<dbReference type="GO" id="GO:0004252">
    <property type="term" value="F:serine-type endopeptidase activity"/>
    <property type="evidence" value="ECO:0007669"/>
    <property type="project" value="InterPro"/>
</dbReference>
<keyword evidence="5" id="KW-1185">Reference proteome</keyword>
<accession>A0A4R6WXL6</accession>
<dbReference type="InterPro" id="IPR009003">
    <property type="entry name" value="Peptidase_S1_PA"/>
</dbReference>
<dbReference type="Gene3D" id="2.40.10.10">
    <property type="entry name" value="Trypsin-like serine proteases"/>
    <property type="match status" value="2"/>
</dbReference>
<comment type="caution">
    <text evidence="4">The sequence shown here is derived from an EMBL/GenBank/DDBJ whole genome shotgun (WGS) entry which is preliminary data.</text>
</comment>
<dbReference type="AlphaFoldDB" id="A0A4R6WXL6"/>
<dbReference type="PROSITE" id="PS50240">
    <property type="entry name" value="TRYPSIN_DOM"/>
    <property type="match status" value="1"/>
</dbReference>
<dbReference type="PANTHER" id="PTHR15462:SF8">
    <property type="entry name" value="SERINE PROTEASE"/>
    <property type="match status" value="1"/>
</dbReference>
<evidence type="ECO:0000256" key="1">
    <source>
        <dbReference type="ARBA" id="ARBA00022729"/>
    </source>
</evidence>
<feature type="signal peptide" evidence="2">
    <location>
        <begin position="1"/>
        <end position="40"/>
    </location>
</feature>
<dbReference type="SMART" id="SM00020">
    <property type="entry name" value="Tryp_SPc"/>
    <property type="match status" value="1"/>
</dbReference>
<keyword evidence="4" id="KW-0645">Protease</keyword>
<evidence type="ECO:0000313" key="4">
    <source>
        <dbReference type="EMBL" id="TDQ84173.1"/>
    </source>
</evidence>
<dbReference type="Pfam" id="PF00089">
    <property type="entry name" value="Trypsin"/>
    <property type="match status" value="1"/>
</dbReference>
<dbReference type="PROSITE" id="PS00134">
    <property type="entry name" value="TRYPSIN_HIS"/>
    <property type="match status" value="1"/>
</dbReference>
<dbReference type="PANTHER" id="PTHR15462">
    <property type="entry name" value="SERINE PROTEASE"/>
    <property type="match status" value="1"/>
</dbReference>
<reference evidence="4 5" key="1">
    <citation type="submission" date="2019-03" db="EMBL/GenBank/DDBJ databases">
        <title>Genomic Encyclopedia of Type Strains, Phase III (KMG-III): the genomes of soil and plant-associated and newly described type strains.</title>
        <authorList>
            <person name="Whitman W."/>
        </authorList>
    </citation>
    <scope>NUCLEOTIDE SEQUENCE [LARGE SCALE GENOMIC DNA]</scope>
    <source>
        <strain evidence="4 5">CGMCC 1.7660</strain>
    </source>
</reference>
<dbReference type="InterPro" id="IPR018114">
    <property type="entry name" value="TRYPSIN_HIS"/>
</dbReference>
<dbReference type="SUPFAM" id="SSF50494">
    <property type="entry name" value="Trypsin-like serine proteases"/>
    <property type="match status" value="1"/>
</dbReference>